<dbReference type="AlphaFoldDB" id="A0A5J4UPK9"/>
<dbReference type="Proteomes" id="UP000324800">
    <property type="component" value="Unassembled WGS sequence"/>
</dbReference>
<gene>
    <name evidence="1" type="ORF">EZS28_032096</name>
</gene>
<protein>
    <submittedName>
        <fullName evidence="1">Uncharacterized protein</fullName>
    </submittedName>
</protein>
<dbReference type="InterPro" id="IPR011989">
    <property type="entry name" value="ARM-like"/>
</dbReference>
<dbReference type="InterPro" id="IPR016024">
    <property type="entry name" value="ARM-type_fold"/>
</dbReference>
<name>A0A5J4UPK9_9EUKA</name>
<dbReference type="Gene3D" id="1.25.10.10">
    <property type="entry name" value="Leucine-rich Repeat Variant"/>
    <property type="match status" value="2"/>
</dbReference>
<dbReference type="EMBL" id="SNRW01013646">
    <property type="protein sequence ID" value="KAA6372378.1"/>
    <property type="molecule type" value="Genomic_DNA"/>
</dbReference>
<dbReference type="SUPFAM" id="SSF48371">
    <property type="entry name" value="ARM repeat"/>
    <property type="match status" value="1"/>
</dbReference>
<evidence type="ECO:0000313" key="1">
    <source>
        <dbReference type="EMBL" id="KAA6372378.1"/>
    </source>
</evidence>
<sequence length="501" mass="57201">MNAANRSEILNEYELKRIEYDLKQPIERTQEQQKEILQKQETDLLLLSSVIEGRNDIELIKRIISSGIVESFLLIFTKRDLNSITRTYLSPLFDLTNNSSDEVKLLIAEKKPYPGLIRLLEHTNNNIAGDAIVSIFNIQLSGTNTTKESDPHPHYESIQESDGIKKIFALFQKNKSKYSRDRSAISLGYLFRAREITDPIMRQEIINHIKSLLNDDDDDGDDDDSDAWVKETAKNALKYLAQNDTNRSEILNEQELKKIEQDLKQPIEGTQEQQKNITQRQETDLLLLSLILEGQNDNELRKRIISSGIVENLLFIFTNKDQNPITLTYSNTFYDLTNPSSDEVCLLLAEQKPFPGLIRLIVLNNINVVTDAINSIVNILNYGTTSTPESDPHPHFEAIQECDGIKKIFALFHRDDASKDNKDTAMICLGYLFHAQEITDEVMRHEIISHLKTLINDPDSWTQNNVKDALKDLALNAVNKAEIEADGFTIPDQEEDGEDEQ</sequence>
<accession>A0A5J4UPK9</accession>
<reference evidence="1 2" key="1">
    <citation type="submission" date="2019-03" db="EMBL/GenBank/DDBJ databases">
        <title>Single cell metagenomics reveals metabolic interactions within the superorganism composed of flagellate Streblomastix strix and complex community of Bacteroidetes bacteria on its surface.</title>
        <authorList>
            <person name="Treitli S.C."/>
            <person name="Kolisko M."/>
            <person name="Husnik F."/>
            <person name="Keeling P."/>
            <person name="Hampl V."/>
        </authorList>
    </citation>
    <scope>NUCLEOTIDE SEQUENCE [LARGE SCALE GENOMIC DNA]</scope>
    <source>
        <strain evidence="1">ST1C</strain>
    </source>
</reference>
<evidence type="ECO:0000313" key="2">
    <source>
        <dbReference type="Proteomes" id="UP000324800"/>
    </source>
</evidence>
<dbReference type="OrthoDB" id="201709at2759"/>
<organism evidence="1 2">
    <name type="scientific">Streblomastix strix</name>
    <dbReference type="NCBI Taxonomy" id="222440"/>
    <lineage>
        <taxon>Eukaryota</taxon>
        <taxon>Metamonada</taxon>
        <taxon>Preaxostyla</taxon>
        <taxon>Oxymonadida</taxon>
        <taxon>Streblomastigidae</taxon>
        <taxon>Streblomastix</taxon>
    </lineage>
</organism>
<proteinExistence type="predicted"/>
<comment type="caution">
    <text evidence="1">The sequence shown here is derived from an EMBL/GenBank/DDBJ whole genome shotgun (WGS) entry which is preliminary data.</text>
</comment>